<evidence type="ECO:0000313" key="1">
    <source>
        <dbReference type="EMBL" id="KAJ0018104.1"/>
    </source>
</evidence>
<dbReference type="Proteomes" id="UP001163603">
    <property type="component" value="Chromosome 12"/>
</dbReference>
<keyword evidence="2" id="KW-1185">Reference proteome</keyword>
<organism evidence="1 2">
    <name type="scientific">Pistacia integerrima</name>
    <dbReference type="NCBI Taxonomy" id="434235"/>
    <lineage>
        <taxon>Eukaryota</taxon>
        <taxon>Viridiplantae</taxon>
        <taxon>Streptophyta</taxon>
        <taxon>Embryophyta</taxon>
        <taxon>Tracheophyta</taxon>
        <taxon>Spermatophyta</taxon>
        <taxon>Magnoliopsida</taxon>
        <taxon>eudicotyledons</taxon>
        <taxon>Gunneridae</taxon>
        <taxon>Pentapetalae</taxon>
        <taxon>rosids</taxon>
        <taxon>malvids</taxon>
        <taxon>Sapindales</taxon>
        <taxon>Anacardiaceae</taxon>
        <taxon>Pistacia</taxon>
    </lineage>
</organism>
<gene>
    <name evidence="1" type="ORF">Pint_11559</name>
</gene>
<comment type="caution">
    <text evidence="1">The sequence shown here is derived from an EMBL/GenBank/DDBJ whole genome shotgun (WGS) entry which is preliminary data.</text>
</comment>
<protein>
    <submittedName>
        <fullName evidence="1">Uncharacterized protein</fullName>
    </submittedName>
</protein>
<name>A0ACC0XKL1_9ROSI</name>
<dbReference type="EMBL" id="CM047747">
    <property type="protein sequence ID" value="KAJ0018104.1"/>
    <property type="molecule type" value="Genomic_DNA"/>
</dbReference>
<reference evidence="2" key="1">
    <citation type="journal article" date="2023" name="G3 (Bethesda)">
        <title>Genome assembly and association tests identify interacting loci associated with vigor, precocity, and sex in interspecific pistachio rootstocks.</title>
        <authorList>
            <person name="Palmer W."/>
            <person name="Jacygrad E."/>
            <person name="Sagayaradj S."/>
            <person name="Cavanaugh K."/>
            <person name="Han R."/>
            <person name="Bertier L."/>
            <person name="Beede B."/>
            <person name="Kafkas S."/>
            <person name="Golino D."/>
            <person name="Preece J."/>
            <person name="Michelmore R."/>
        </authorList>
    </citation>
    <scope>NUCLEOTIDE SEQUENCE [LARGE SCALE GENOMIC DNA]</scope>
</reference>
<accession>A0ACC0XKL1</accession>
<sequence>MQQGRAMTGQELGIGMQARPVAIQVALVLELCLQAGPRPEALLLRRITFLLLLLIIPIQST</sequence>
<evidence type="ECO:0000313" key="2">
    <source>
        <dbReference type="Proteomes" id="UP001163603"/>
    </source>
</evidence>
<proteinExistence type="predicted"/>